<organism evidence="1 2">
    <name type="scientific">Blumeria hordei</name>
    <name type="common">Barley powdery mildew</name>
    <name type="synonym">Blumeria graminis f. sp. hordei</name>
    <dbReference type="NCBI Taxonomy" id="2867405"/>
    <lineage>
        <taxon>Eukaryota</taxon>
        <taxon>Fungi</taxon>
        <taxon>Dikarya</taxon>
        <taxon>Ascomycota</taxon>
        <taxon>Pezizomycotina</taxon>
        <taxon>Leotiomycetes</taxon>
        <taxon>Erysiphales</taxon>
        <taxon>Erysiphaceae</taxon>
        <taxon>Blumeria</taxon>
    </lineage>
</organism>
<proteinExistence type="predicted"/>
<gene>
    <name evidence="1" type="ORF">BLGHR1_12976</name>
</gene>
<evidence type="ECO:0000313" key="2">
    <source>
        <dbReference type="Proteomes" id="UP000275772"/>
    </source>
</evidence>
<dbReference type="AlphaFoldDB" id="A0A383UQZ1"/>
<evidence type="ECO:0000313" key="1">
    <source>
        <dbReference type="EMBL" id="SZF02199.1"/>
    </source>
</evidence>
<dbReference type="Proteomes" id="UP000275772">
    <property type="component" value="Unassembled WGS sequence"/>
</dbReference>
<protein>
    <submittedName>
        <fullName evidence="1">Uncharacterized protein</fullName>
    </submittedName>
</protein>
<sequence>MLVSITRMVDNDACYYDHRGGVPLHLFPEATEISGDLL</sequence>
<reference evidence="1 2" key="1">
    <citation type="submission" date="2017-11" db="EMBL/GenBank/DDBJ databases">
        <authorList>
            <person name="Kracher B."/>
        </authorList>
    </citation>
    <scope>NUCLEOTIDE SEQUENCE [LARGE SCALE GENOMIC DNA]</scope>
    <source>
        <strain evidence="1 2">RACE1</strain>
    </source>
</reference>
<dbReference type="VEuPathDB" id="FungiDB:BLGHR1_12976"/>
<dbReference type="EMBL" id="UNSH01000041">
    <property type="protein sequence ID" value="SZF02199.1"/>
    <property type="molecule type" value="Genomic_DNA"/>
</dbReference>
<accession>A0A383UQZ1</accession>
<name>A0A383UQZ1_BLUHO</name>